<evidence type="ECO:0000256" key="10">
    <source>
        <dbReference type="HAMAP-Rule" id="MF_03173"/>
    </source>
</evidence>
<evidence type="ECO:0000256" key="5">
    <source>
        <dbReference type="ARBA" id="ARBA00022679"/>
    </source>
</evidence>
<feature type="binding site" evidence="10">
    <location>
        <position position="20"/>
    </location>
    <ligand>
        <name>ATP</name>
        <dbReference type="ChEBI" id="CHEBI:30616"/>
    </ligand>
</feature>
<keyword evidence="6 10" id="KW-0547">Nucleotide-binding</keyword>
<dbReference type="Pfam" id="PF13238">
    <property type="entry name" value="AAA_18"/>
    <property type="match status" value="1"/>
</dbReference>
<dbReference type="RefSeq" id="XP_004358802.1">
    <property type="nucleotide sequence ID" value="XM_004358745.1"/>
</dbReference>
<dbReference type="GeneID" id="14874040"/>
<dbReference type="AlphaFoldDB" id="F4PU26"/>
<feature type="binding site" evidence="10">
    <location>
        <position position="21"/>
    </location>
    <ligand>
        <name>ATP</name>
        <dbReference type="ChEBI" id="CHEBI:30616"/>
    </ligand>
</feature>
<dbReference type="OrthoDB" id="10251185at2759"/>
<dbReference type="GO" id="GO:0005524">
    <property type="term" value="F:ATP binding"/>
    <property type="evidence" value="ECO:0007669"/>
    <property type="project" value="UniProtKB-KW"/>
</dbReference>
<keyword evidence="8 10" id="KW-0067">ATP-binding</keyword>
<dbReference type="InterPro" id="IPR020618">
    <property type="entry name" value="Adenyl_kinase_AK6"/>
</dbReference>
<keyword evidence="12" id="KW-1185">Reference proteome</keyword>
<feature type="binding site" evidence="10">
    <location>
        <position position="16"/>
    </location>
    <ligand>
        <name>ATP</name>
        <dbReference type="ChEBI" id="CHEBI:30616"/>
    </ligand>
</feature>
<dbReference type="GO" id="GO:0016887">
    <property type="term" value="F:ATP hydrolysis activity"/>
    <property type="evidence" value="ECO:0007669"/>
    <property type="project" value="UniProtKB-UniRule"/>
</dbReference>
<evidence type="ECO:0000256" key="8">
    <source>
        <dbReference type="ARBA" id="ARBA00022840"/>
    </source>
</evidence>
<name>F4PU26_CACFS</name>
<evidence type="ECO:0000313" key="11">
    <source>
        <dbReference type="EMBL" id="EGG20952.1"/>
    </source>
</evidence>
<keyword evidence="5 10" id="KW-0808">Transferase</keyword>
<evidence type="ECO:0000256" key="6">
    <source>
        <dbReference type="ARBA" id="ARBA00022741"/>
    </source>
</evidence>
<keyword evidence="7 10" id="KW-0418">Kinase</keyword>
<dbReference type="FunFam" id="3.40.50.300:FF:000372">
    <property type="entry name" value="Adenylate kinase isoenzyme 6 homolog"/>
    <property type="match status" value="1"/>
</dbReference>
<dbReference type="PANTHER" id="PTHR12595:SF0">
    <property type="entry name" value="ADENYLATE KINASE ISOENZYME 6"/>
    <property type="match status" value="1"/>
</dbReference>
<dbReference type="KEGG" id="dfa:DFA_00821"/>
<evidence type="ECO:0000256" key="1">
    <source>
        <dbReference type="ARBA" id="ARBA00000582"/>
    </source>
</evidence>
<dbReference type="SUPFAM" id="SSF52540">
    <property type="entry name" value="P-loop containing nucleoside triphosphate hydrolases"/>
    <property type="match status" value="1"/>
</dbReference>
<dbReference type="EMBL" id="GL883010">
    <property type="protein sequence ID" value="EGG20952.1"/>
    <property type="molecule type" value="Genomic_DNA"/>
</dbReference>
<comment type="subcellular location">
    <subcellularLocation>
        <location evidence="10">Cytoplasm</location>
    </subcellularLocation>
    <subcellularLocation>
        <location evidence="10">Nucleus</location>
    </subcellularLocation>
</comment>
<feature type="binding site" evidence="10">
    <location>
        <position position="19"/>
    </location>
    <ligand>
        <name>ATP</name>
        <dbReference type="ChEBI" id="CHEBI:30616"/>
    </ligand>
</feature>
<keyword evidence="3 10" id="KW-0690">Ribosome biogenesis</keyword>
<comment type="similarity">
    <text evidence="10">Belongs to the adenylate kinase family. AK6 subfamily.</text>
</comment>
<keyword evidence="2 10" id="KW-0963">Cytoplasm</keyword>
<comment type="subunit">
    <text evidence="10">Interacts with small ribosomal subunit protein uS11. Not a structural component of 43S pre-ribosomes, but transiently interacts with them by binding to uS11.</text>
</comment>
<dbReference type="OMA" id="QCEIFGT"/>
<proteinExistence type="inferred from homology"/>
<evidence type="ECO:0000313" key="12">
    <source>
        <dbReference type="Proteomes" id="UP000007797"/>
    </source>
</evidence>
<evidence type="ECO:0000256" key="2">
    <source>
        <dbReference type="ARBA" id="ARBA00022490"/>
    </source>
</evidence>
<dbReference type="InterPro" id="IPR027417">
    <property type="entry name" value="P-loop_NTPase"/>
</dbReference>
<comment type="catalytic activity">
    <reaction evidence="10">
        <text>ATP + H2O = ADP + phosphate + H(+)</text>
        <dbReference type="Rhea" id="RHEA:13065"/>
        <dbReference type="ChEBI" id="CHEBI:15377"/>
        <dbReference type="ChEBI" id="CHEBI:15378"/>
        <dbReference type="ChEBI" id="CHEBI:30616"/>
        <dbReference type="ChEBI" id="CHEBI:43474"/>
        <dbReference type="ChEBI" id="CHEBI:456216"/>
    </reaction>
</comment>
<dbReference type="HAMAP" id="MF_00039">
    <property type="entry name" value="Adenylate_kinase_AK6"/>
    <property type="match status" value="1"/>
</dbReference>
<dbReference type="GO" id="GO:0006364">
    <property type="term" value="P:rRNA processing"/>
    <property type="evidence" value="ECO:0007669"/>
    <property type="project" value="UniProtKB-KW"/>
</dbReference>
<comment type="caution">
    <text evidence="10">Lacks conserved residue(s) required for the propagation of feature annotation.</text>
</comment>
<comment type="function">
    <text evidence="10">Broad-specificity nucleoside monophosphate (NMP) kinase that catalyzes the reversible transfer of the terminal phosphate group between nucleoside triphosphates and monophosphates. Has also ATPase activity. Involved in the late cytoplasmic maturation steps of the 40S ribosomal particles, specifically 18S rRNA maturation. While NMP activity is not required for ribosome maturation, ATPase activity is. Associates transiently with small ribosomal subunit protein uS11. ATP hydrolysis breaks the interaction with uS11. May temporarily remove uS11 from the ribosome to enable a conformational change of the ribosomal RNA that is needed for the final maturation step of the small ribosomal subunit. Its NMP activity may have a role in nuclear energy homeostasis.</text>
</comment>
<dbReference type="Proteomes" id="UP000007797">
    <property type="component" value="Unassembled WGS sequence"/>
</dbReference>
<feature type="region of interest" description="LID" evidence="10">
    <location>
        <begin position="111"/>
        <end position="121"/>
    </location>
</feature>
<protein>
    <recommendedName>
        <fullName evidence="10">Adenylate kinase isoenzyme 6 homolog</fullName>
        <shortName evidence="10">AK6</shortName>
        <ecNumber evidence="10">2.7.4.3</ecNumber>
    </recommendedName>
    <alternativeName>
        <fullName evidence="10">Dual activity adenylate kinase/ATPase</fullName>
        <shortName evidence="10">AK/ATPase</shortName>
    </alternativeName>
</protein>
<keyword evidence="9 10" id="KW-0539">Nucleus</keyword>
<dbReference type="GO" id="GO:0005634">
    <property type="term" value="C:nucleus"/>
    <property type="evidence" value="ECO:0007669"/>
    <property type="project" value="UniProtKB-SubCell"/>
</dbReference>
<dbReference type="GO" id="GO:0042274">
    <property type="term" value="P:ribosomal small subunit biogenesis"/>
    <property type="evidence" value="ECO:0007669"/>
    <property type="project" value="UniProtKB-UniRule"/>
</dbReference>
<dbReference type="STRING" id="1054147.F4PU26"/>
<dbReference type="GO" id="GO:0005737">
    <property type="term" value="C:cytoplasm"/>
    <property type="evidence" value="ECO:0007669"/>
    <property type="project" value="UniProtKB-SubCell"/>
</dbReference>
<accession>F4PU26</accession>
<feature type="binding site" evidence="10">
    <location>
        <position position="18"/>
    </location>
    <ligand>
        <name>ATP</name>
        <dbReference type="ChEBI" id="CHEBI:30616"/>
    </ligand>
</feature>
<evidence type="ECO:0000256" key="4">
    <source>
        <dbReference type="ARBA" id="ARBA00022552"/>
    </source>
</evidence>
<evidence type="ECO:0000256" key="3">
    <source>
        <dbReference type="ARBA" id="ARBA00022517"/>
    </source>
</evidence>
<evidence type="ECO:0000256" key="9">
    <source>
        <dbReference type="ARBA" id="ARBA00023242"/>
    </source>
</evidence>
<gene>
    <name evidence="11" type="ORF">DFA_00821</name>
</gene>
<reference evidence="12" key="1">
    <citation type="journal article" date="2011" name="Genome Res.">
        <title>Phylogeny-wide analysis of social amoeba genomes highlights ancient origins for complex intercellular communication.</title>
        <authorList>
            <person name="Heidel A.J."/>
            <person name="Lawal H.M."/>
            <person name="Felder M."/>
            <person name="Schilde C."/>
            <person name="Helps N.R."/>
            <person name="Tunggal B."/>
            <person name="Rivero F."/>
            <person name="John U."/>
            <person name="Schleicher M."/>
            <person name="Eichinger L."/>
            <person name="Platzer M."/>
            <person name="Noegel A.A."/>
            <person name="Schaap P."/>
            <person name="Gloeckner G."/>
        </authorList>
    </citation>
    <scope>NUCLEOTIDE SEQUENCE [LARGE SCALE GENOMIC DNA]</scope>
    <source>
        <strain evidence="12">SH3</strain>
    </source>
</reference>
<dbReference type="Gene3D" id="3.40.50.300">
    <property type="entry name" value="P-loop containing nucleotide triphosphate hydrolases"/>
    <property type="match status" value="1"/>
</dbReference>
<comment type="catalytic activity">
    <reaction evidence="1 10">
        <text>AMP + ATP = 2 ADP</text>
        <dbReference type="Rhea" id="RHEA:12973"/>
        <dbReference type="ChEBI" id="CHEBI:30616"/>
        <dbReference type="ChEBI" id="CHEBI:456215"/>
        <dbReference type="ChEBI" id="CHEBI:456216"/>
        <dbReference type="EC" id="2.7.4.3"/>
    </reaction>
</comment>
<feature type="binding site" evidence="10">
    <location>
        <position position="112"/>
    </location>
    <ligand>
        <name>ATP</name>
        <dbReference type="ChEBI" id="CHEBI:30616"/>
    </ligand>
</feature>
<dbReference type="GO" id="GO:0004017">
    <property type="term" value="F:AMP kinase activity"/>
    <property type="evidence" value="ECO:0007669"/>
    <property type="project" value="UniProtKB-UniRule"/>
</dbReference>
<evidence type="ECO:0000256" key="7">
    <source>
        <dbReference type="ARBA" id="ARBA00022777"/>
    </source>
</evidence>
<sequence>MSTRRNPNILITGTPGTGKTTLAESIAQTFGYKHIDVSSLVKEKDLHDGFDEEFQCWVLDEDKVCDEMEDQMTNGGVVVDHHSCEWFPERWFDLVIVLRTDTKELTDRMIKRKYNQLKIDNNIDCEIMQLILQEAFSSYKEEIIMELQSSTIEDNENNQQIISDWTKQFVQSRQQQ</sequence>
<organism evidence="11 12">
    <name type="scientific">Cavenderia fasciculata</name>
    <name type="common">Slime mold</name>
    <name type="synonym">Dictyostelium fasciculatum</name>
    <dbReference type="NCBI Taxonomy" id="261658"/>
    <lineage>
        <taxon>Eukaryota</taxon>
        <taxon>Amoebozoa</taxon>
        <taxon>Evosea</taxon>
        <taxon>Eumycetozoa</taxon>
        <taxon>Dictyostelia</taxon>
        <taxon>Acytosteliales</taxon>
        <taxon>Cavenderiaceae</taxon>
        <taxon>Cavenderia</taxon>
    </lineage>
</organism>
<feature type="region of interest" description="NMPbind" evidence="10">
    <location>
        <begin position="36"/>
        <end position="59"/>
    </location>
</feature>
<dbReference type="EC" id="2.7.4.3" evidence="10"/>
<keyword evidence="4 10" id="KW-0698">rRNA processing</keyword>
<dbReference type="PANTHER" id="PTHR12595">
    <property type="entry name" value="POS9-ACTIVATING FACTOR FAP7-RELATED"/>
    <property type="match status" value="1"/>
</dbReference>